<dbReference type="InterPro" id="IPR001810">
    <property type="entry name" value="F-box_dom"/>
</dbReference>
<dbReference type="EMBL" id="JAACJO010000035">
    <property type="protein sequence ID" value="KAF5346197.1"/>
    <property type="molecule type" value="Genomic_DNA"/>
</dbReference>
<dbReference type="OrthoDB" id="3541472at2759"/>
<gene>
    <name evidence="2" type="ORF">D9756_011140</name>
</gene>
<protein>
    <recommendedName>
        <fullName evidence="1">F-box domain-containing protein</fullName>
    </recommendedName>
</protein>
<feature type="domain" description="F-box" evidence="1">
    <location>
        <begin position="2"/>
        <end position="50"/>
    </location>
</feature>
<dbReference type="SUPFAM" id="SSF52047">
    <property type="entry name" value="RNI-like"/>
    <property type="match status" value="1"/>
</dbReference>
<accession>A0A8H5FRK8</accession>
<keyword evidence="3" id="KW-1185">Reference proteome</keyword>
<dbReference type="Proteomes" id="UP000559027">
    <property type="component" value="Unassembled WGS sequence"/>
</dbReference>
<dbReference type="InterPro" id="IPR032675">
    <property type="entry name" value="LRR_dom_sf"/>
</dbReference>
<name>A0A8H5FRK8_9AGAR</name>
<reference evidence="2 3" key="1">
    <citation type="journal article" date="2020" name="ISME J.">
        <title>Uncovering the hidden diversity of litter-decomposition mechanisms in mushroom-forming fungi.</title>
        <authorList>
            <person name="Floudas D."/>
            <person name="Bentzer J."/>
            <person name="Ahren D."/>
            <person name="Johansson T."/>
            <person name="Persson P."/>
            <person name="Tunlid A."/>
        </authorList>
    </citation>
    <scope>NUCLEOTIDE SEQUENCE [LARGE SCALE GENOMIC DNA]</scope>
    <source>
        <strain evidence="2 3">CBS 146.42</strain>
    </source>
</reference>
<proteinExistence type="predicted"/>
<comment type="caution">
    <text evidence="2">The sequence shown here is derived from an EMBL/GenBank/DDBJ whole genome shotgun (WGS) entry which is preliminary data.</text>
</comment>
<evidence type="ECO:0000313" key="3">
    <source>
        <dbReference type="Proteomes" id="UP000559027"/>
    </source>
</evidence>
<organism evidence="2 3">
    <name type="scientific">Leucocoprinus leucothites</name>
    <dbReference type="NCBI Taxonomy" id="201217"/>
    <lineage>
        <taxon>Eukaryota</taxon>
        <taxon>Fungi</taxon>
        <taxon>Dikarya</taxon>
        <taxon>Basidiomycota</taxon>
        <taxon>Agaricomycotina</taxon>
        <taxon>Agaricomycetes</taxon>
        <taxon>Agaricomycetidae</taxon>
        <taxon>Agaricales</taxon>
        <taxon>Agaricineae</taxon>
        <taxon>Agaricaceae</taxon>
        <taxon>Leucocoprinus</taxon>
    </lineage>
</organism>
<evidence type="ECO:0000259" key="1">
    <source>
        <dbReference type="PROSITE" id="PS50181"/>
    </source>
</evidence>
<dbReference type="PROSITE" id="PS50181">
    <property type="entry name" value="FBOX"/>
    <property type="match status" value="1"/>
</dbReference>
<dbReference type="Gene3D" id="3.80.10.10">
    <property type="entry name" value="Ribonuclease Inhibitor"/>
    <property type="match status" value="1"/>
</dbReference>
<dbReference type="AlphaFoldDB" id="A0A8H5FRK8"/>
<sequence length="495" mass="56350">MGSSFNELPREILERILGYLPRGRDSKFCDLRLISKRLDIIVGAIIFAKISYSAFGRDPRDTEDDLVRMTTVLQNVKNLCFMTTKSQVFLGDPAPWPGIVDAFTQNTVNLTNLEWFHTLDGDYGPKSIEKVTHSLSSLPNLRELSLRLDSFASAELQVMQGKQPDISFELHLEPISNLRSLAIDWNMDRRPPPNILAQISGVLTRSPGLEELKIVIPHAYHLGEHYGPQVTFGEIFDATSSLPTSMKLISLETRAVVVDGSTFRRHLRHFRHLSALRIRHDPSPSAGQNIGEVFQVLASERIELRNVHIDVIHHPNVFDYLSSYSGIQELSLKPGHPLDDSSALIRRCFELVLPAQSSSLTSLRIGGNLRTQWSRVNTEEYLAAVAECKLLKYLCCWIWVTYAEAESRNSAVVDPWLEVVLRLPNLQRFNCPPVVLKKRSFARYEVIEEPPPGERDPDPDVRYFLEKAVFDFKWGKQMQCRVDARYREKSCVLLV</sequence>
<evidence type="ECO:0000313" key="2">
    <source>
        <dbReference type="EMBL" id="KAF5346197.1"/>
    </source>
</evidence>